<dbReference type="RefSeq" id="WP_075135176.1">
    <property type="nucleotide sequence ID" value="NZ_MSIF01000012.1"/>
</dbReference>
<evidence type="ECO:0000256" key="1">
    <source>
        <dbReference type="ARBA" id="ARBA00004651"/>
    </source>
</evidence>
<dbReference type="InterPro" id="IPR017438">
    <property type="entry name" value="ATP-NAD_kinase_N"/>
</dbReference>
<evidence type="ECO:0000256" key="6">
    <source>
        <dbReference type="ARBA" id="ARBA00023136"/>
    </source>
</evidence>
<dbReference type="InterPro" id="IPR036938">
    <property type="entry name" value="PAP2/HPO_sf"/>
</dbReference>
<feature type="domain" description="DAGKc" evidence="7">
    <location>
        <begin position="199"/>
        <end position="324"/>
    </location>
</feature>
<sequence>MIRRLHRSRWRVGRFDAELVRRSGELPPTRFDDLCRRVGHAADHSKLWFAIAAVLIARKGATRRAGLRGIAAISGASVSASLVGKRLFPRRRPAAELLPEPRRLVRRPTSSSFPSGHAASAFAFAAAVTMEHRGAGALVTPLAALVGYSRVHTGVHWPSDVAAGAAIGVAAARATRHWWPHGTGLPQQSEPPVEAPELESGEGLLILVNPASGDEDVDPSEQIRALWPKAELIRLEPDTDAVAEFALRAAAGDLRAVGAAGGDGTVTCVAEVAVRHGLPLLVVPAGTLDHFARDLGIDGPVDSAAAAGAGAAVRVDVARVSLERRGGDPRRLQFINTASLGGYPEMVRLREKLETRWPKWLAAALAMVTALRSAQPMPVMIDGRRRLVWMLFVGNGSYEPKGFGAARRASLATGLLDVRYLRADLPYSRARFVAAALTGTLRTSHVYRHFESPRVEVRLLGGPRRIATDGEVGPLGRRFTFQLDPGALSVYRLPPP</sequence>
<keyword evidence="9" id="KW-1185">Reference proteome</keyword>
<dbReference type="InterPro" id="IPR016064">
    <property type="entry name" value="NAD/diacylglycerol_kinase_sf"/>
</dbReference>
<accession>A0A7Z1AWZ2</accession>
<dbReference type="InterPro" id="IPR001206">
    <property type="entry name" value="Diacylglycerol_kinase_cat_dom"/>
</dbReference>
<dbReference type="PROSITE" id="PS50146">
    <property type="entry name" value="DAGK"/>
    <property type="match status" value="1"/>
</dbReference>
<protein>
    <submittedName>
        <fullName evidence="8">Glycerophosphatase</fullName>
    </submittedName>
</protein>
<dbReference type="OrthoDB" id="5242960at2"/>
<reference evidence="8 9" key="1">
    <citation type="submission" date="2016-12" db="EMBL/GenBank/DDBJ databases">
        <title>The draft genome sequence of Actinophytocola xinjiangensis.</title>
        <authorList>
            <person name="Wang W."/>
            <person name="Yuan L."/>
        </authorList>
    </citation>
    <scope>NUCLEOTIDE SEQUENCE [LARGE SCALE GENOMIC DNA]</scope>
    <source>
        <strain evidence="8 9">CGMCC 4.4663</strain>
    </source>
</reference>
<dbReference type="GO" id="GO:0005886">
    <property type="term" value="C:plasma membrane"/>
    <property type="evidence" value="ECO:0007669"/>
    <property type="project" value="UniProtKB-SubCell"/>
</dbReference>
<dbReference type="SMART" id="SM00014">
    <property type="entry name" value="acidPPc"/>
    <property type="match status" value="1"/>
</dbReference>
<dbReference type="Gene3D" id="2.60.200.40">
    <property type="match status" value="1"/>
</dbReference>
<comment type="subcellular location">
    <subcellularLocation>
        <location evidence="1">Cell membrane</location>
        <topology evidence="1">Multi-pass membrane protein</topology>
    </subcellularLocation>
</comment>
<dbReference type="Gene3D" id="3.40.50.10330">
    <property type="entry name" value="Probable inorganic polyphosphate/atp-NAD kinase, domain 1"/>
    <property type="match status" value="1"/>
</dbReference>
<dbReference type="Gene3D" id="1.20.144.10">
    <property type="entry name" value="Phosphatidic acid phosphatase type 2/haloperoxidase"/>
    <property type="match status" value="1"/>
</dbReference>
<keyword evidence="3" id="KW-0812">Transmembrane</keyword>
<dbReference type="Pfam" id="PF01569">
    <property type="entry name" value="PAP2"/>
    <property type="match status" value="1"/>
</dbReference>
<evidence type="ECO:0000256" key="5">
    <source>
        <dbReference type="ARBA" id="ARBA00022989"/>
    </source>
</evidence>
<keyword evidence="4" id="KW-0378">Hydrolase</keyword>
<evidence type="ECO:0000313" key="8">
    <source>
        <dbReference type="EMBL" id="OLF08434.1"/>
    </source>
</evidence>
<evidence type="ECO:0000256" key="2">
    <source>
        <dbReference type="ARBA" id="ARBA00022475"/>
    </source>
</evidence>
<dbReference type="SMART" id="SM00046">
    <property type="entry name" value="DAGKc"/>
    <property type="match status" value="1"/>
</dbReference>
<dbReference type="PANTHER" id="PTHR14969:SF62">
    <property type="entry name" value="DECAPRENYLPHOSPHORYL-5-PHOSPHORIBOSE PHOSPHATASE RV3807C-RELATED"/>
    <property type="match status" value="1"/>
</dbReference>
<gene>
    <name evidence="8" type="ORF">BLA60_23785</name>
</gene>
<evidence type="ECO:0000256" key="4">
    <source>
        <dbReference type="ARBA" id="ARBA00022801"/>
    </source>
</evidence>
<dbReference type="SUPFAM" id="SSF48317">
    <property type="entry name" value="Acid phosphatase/Vanadium-dependent haloperoxidase"/>
    <property type="match status" value="1"/>
</dbReference>
<dbReference type="Proteomes" id="UP000185696">
    <property type="component" value="Unassembled WGS sequence"/>
</dbReference>
<dbReference type="EMBL" id="MSIF01000012">
    <property type="protein sequence ID" value="OLF08434.1"/>
    <property type="molecule type" value="Genomic_DNA"/>
</dbReference>
<dbReference type="Pfam" id="PF00781">
    <property type="entry name" value="DAGK_cat"/>
    <property type="match status" value="1"/>
</dbReference>
<dbReference type="CDD" id="cd01610">
    <property type="entry name" value="PAP2_like"/>
    <property type="match status" value="1"/>
</dbReference>
<keyword evidence="5" id="KW-1133">Transmembrane helix</keyword>
<dbReference type="GO" id="GO:0016787">
    <property type="term" value="F:hydrolase activity"/>
    <property type="evidence" value="ECO:0007669"/>
    <property type="project" value="UniProtKB-KW"/>
</dbReference>
<name>A0A7Z1AWZ2_9PSEU</name>
<keyword evidence="6" id="KW-0472">Membrane</keyword>
<dbReference type="GO" id="GO:0016301">
    <property type="term" value="F:kinase activity"/>
    <property type="evidence" value="ECO:0007669"/>
    <property type="project" value="InterPro"/>
</dbReference>
<dbReference type="InterPro" id="IPR000326">
    <property type="entry name" value="PAP2/HPO"/>
</dbReference>
<dbReference type="AlphaFoldDB" id="A0A7Z1AWZ2"/>
<evidence type="ECO:0000256" key="3">
    <source>
        <dbReference type="ARBA" id="ARBA00022692"/>
    </source>
</evidence>
<keyword evidence="2" id="KW-1003">Cell membrane</keyword>
<evidence type="ECO:0000313" key="9">
    <source>
        <dbReference type="Proteomes" id="UP000185696"/>
    </source>
</evidence>
<dbReference type="SUPFAM" id="SSF111331">
    <property type="entry name" value="NAD kinase/diacylglycerol kinase-like"/>
    <property type="match status" value="1"/>
</dbReference>
<organism evidence="8 9">
    <name type="scientific">Actinophytocola xinjiangensis</name>
    <dbReference type="NCBI Taxonomy" id="485602"/>
    <lineage>
        <taxon>Bacteria</taxon>
        <taxon>Bacillati</taxon>
        <taxon>Actinomycetota</taxon>
        <taxon>Actinomycetes</taxon>
        <taxon>Pseudonocardiales</taxon>
        <taxon>Pseudonocardiaceae</taxon>
    </lineage>
</organism>
<comment type="caution">
    <text evidence="8">The sequence shown here is derived from an EMBL/GenBank/DDBJ whole genome shotgun (WGS) entry which is preliminary data.</text>
</comment>
<dbReference type="PANTHER" id="PTHR14969">
    <property type="entry name" value="SPHINGOSINE-1-PHOSPHATE PHOSPHOHYDROLASE"/>
    <property type="match status" value="1"/>
</dbReference>
<proteinExistence type="predicted"/>
<evidence type="ECO:0000259" key="7">
    <source>
        <dbReference type="PROSITE" id="PS50146"/>
    </source>
</evidence>